<protein>
    <submittedName>
        <fullName evidence="1">OsmC-like protein</fullName>
    </submittedName>
</protein>
<gene>
    <name evidence="1" type="ORF">FB551_0762</name>
</gene>
<dbReference type="InterPro" id="IPR015946">
    <property type="entry name" value="KH_dom-like_a/b"/>
</dbReference>
<dbReference type="InterPro" id="IPR036102">
    <property type="entry name" value="OsmC/Ohrsf"/>
</dbReference>
<accession>A0A543EHP6</accession>
<dbReference type="EMBL" id="VFPD01000001">
    <property type="protein sequence ID" value="TQM21081.1"/>
    <property type="molecule type" value="Genomic_DNA"/>
</dbReference>
<dbReference type="AlphaFoldDB" id="A0A543EHP6"/>
<evidence type="ECO:0000313" key="2">
    <source>
        <dbReference type="Proteomes" id="UP000316437"/>
    </source>
</evidence>
<evidence type="ECO:0000313" key="1">
    <source>
        <dbReference type="EMBL" id="TQM21081.1"/>
    </source>
</evidence>
<dbReference type="Proteomes" id="UP000316437">
    <property type="component" value="Unassembled WGS sequence"/>
</dbReference>
<organism evidence="1 2">
    <name type="scientific">Chryseobacterium aquifrigidense</name>
    <dbReference type="NCBI Taxonomy" id="558021"/>
    <lineage>
        <taxon>Bacteria</taxon>
        <taxon>Pseudomonadati</taxon>
        <taxon>Bacteroidota</taxon>
        <taxon>Flavobacteriia</taxon>
        <taxon>Flavobacteriales</taxon>
        <taxon>Weeksellaceae</taxon>
        <taxon>Chryseobacterium group</taxon>
        <taxon>Chryseobacterium</taxon>
    </lineage>
</organism>
<dbReference type="Pfam" id="PF02566">
    <property type="entry name" value="OsmC"/>
    <property type="match status" value="1"/>
</dbReference>
<keyword evidence="2" id="KW-1185">Reference proteome</keyword>
<sequence length="130" mass="14473">MSKIVSTNYEGKYKSTTSTPLNNEIPITVNAGVFTPVDLLASAYGSCLLGTIDYEAQKKNFSTDESRSEIEYEMGAGNKIAAISIKLFFKNSYNDEQKNIIENAAKELCHVGNSIDQSIARRYEFFYSAE</sequence>
<dbReference type="Gene3D" id="3.30.300.20">
    <property type="match status" value="1"/>
</dbReference>
<proteinExistence type="predicted"/>
<dbReference type="RefSeq" id="WP_142015189.1">
    <property type="nucleotide sequence ID" value="NZ_VFPD01000001.1"/>
</dbReference>
<reference evidence="1 2" key="1">
    <citation type="submission" date="2019-06" db="EMBL/GenBank/DDBJ databases">
        <title>Sorghum-associated microbial communities from plants grown in Nebraska, USA.</title>
        <authorList>
            <person name="Schachtman D."/>
        </authorList>
    </citation>
    <scope>NUCLEOTIDE SEQUENCE [LARGE SCALE GENOMIC DNA]</scope>
    <source>
        <strain evidence="1 2">110</strain>
    </source>
</reference>
<comment type="caution">
    <text evidence="1">The sequence shown here is derived from an EMBL/GenBank/DDBJ whole genome shotgun (WGS) entry which is preliminary data.</text>
</comment>
<dbReference type="SUPFAM" id="SSF82784">
    <property type="entry name" value="OsmC-like"/>
    <property type="match status" value="1"/>
</dbReference>
<name>A0A543EHP6_9FLAO</name>
<dbReference type="InterPro" id="IPR003718">
    <property type="entry name" value="OsmC/Ohr_fam"/>
</dbReference>